<name>A0A2I0TGF6_LIMLA</name>
<dbReference type="EMBL" id="KZ510751">
    <property type="protein sequence ID" value="PKU32865.1"/>
    <property type="molecule type" value="Genomic_DNA"/>
</dbReference>
<evidence type="ECO:0000313" key="1">
    <source>
        <dbReference type="EMBL" id="PKU32865.1"/>
    </source>
</evidence>
<protein>
    <submittedName>
        <fullName evidence="1">Rna-directed dna polymerase from mobile element jockey-like</fullName>
    </submittedName>
</protein>
<keyword evidence="1" id="KW-0808">Transferase</keyword>
<reference evidence="2" key="2">
    <citation type="submission" date="2017-12" db="EMBL/GenBank/DDBJ databases">
        <title>Genome sequence of the Bar-tailed Godwit (Limosa lapponica baueri).</title>
        <authorList>
            <person name="Lima N.C.B."/>
            <person name="Parody-Merino A.M."/>
            <person name="Battley P.F."/>
            <person name="Fidler A.E."/>
            <person name="Prosdocimi F."/>
        </authorList>
    </citation>
    <scope>NUCLEOTIDE SEQUENCE [LARGE SCALE GENOMIC DNA]</scope>
</reference>
<sequence>MEELILETISRHTKDKKIISSGLTKEKLCLINLMNFYDEMTGLIDEGRAVVSVYLDSSLPTASLTQKHDDTRLGGATPLICQSVVLPSRGLEKWADRKLMRINKRKCKVLHLVRNNPMHQYTLGTTQLESSFAEKALGVLVDTKLDSCLKACDSDCTGKKQSWKMCLDEYLVSVYDASWHLIRRIRLALSKTPEMCVVWRLGPYLQLFQPLGHAAW</sequence>
<reference evidence="2" key="1">
    <citation type="submission" date="2017-11" db="EMBL/GenBank/DDBJ databases">
        <authorList>
            <person name="Lima N.C."/>
            <person name="Parody-Merino A.M."/>
            <person name="Battley P.F."/>
            <person name="Fidler A.E."/>
            <person name="Prosdocimi F."/>
        </authorList>
    </citation>
    <scope>NUCLEOTIDE SEQUENCE [LARGE SCALE GENOMIC DNA]</scope>
</reference>
<evidence type="ECO:0000313" key="2">
    <source>
        <dbReference type="Proteomes" id="UP000233556"/>
    </source>
</evidence>
<dbReference type="Proteomes" id="UP000233556">
    <property type="component" value="Unassembled WGS sequence"/>
</dbReference>
<dbReference type="OrthoDB" id="10056483at2759"/>
<keyword evidence="1" id="KW-0548">Nucleotidyltransferase</keyword>
<dbReference type="GO" id="GO:0003964">
    <property type="term" value="F:RNA-directed DNA polymerase activity"/>
    <property type="evidence" value="ECO:0007669"/>
    <property type="project" value="UniProtKB-KW"/>
</dbReference>
<proteinExistence type="predicted"/>
<dbReference type="AlphaFoldDB" id="A0A2I0TGF6"/>
<gene>
    <name evidence="1" type="ORF">llap_16831</name>
</gene>
<keyword evidence="1" id="KW-0695">RNA-directed DNA polymerase</keyword>
<organism evidence="1 2">
    <name type="scientific">Limosa lapponica baueri</name>
    <dbReference type="NCBI Taxonomy" id="1758121"/>
    <lineage>
        <taxon>Eukaryota</taxon>
        <taxon>Metazoa</taxon>
        <taxon>Chordata</taxon>
        <taxon>Craniata</taxon>
        <taxon>Vertebrata</taxon>
        <taxon>Euteleostomi</taxon>
        <taxon>Archelosauria</taxon>
        <taxon>Archosauria</taxon>
        <taxon>Dinosauria</taxon>
        <taxon>Saurischia</taxon>
        <taxon>Theropoda</taxon>
        <taxon>Coelurosauria</taxon>
        <taxon>Aves</taxon>
        <taxon>Neognathae</taxon>
        <taxon>Neoaves</taxon>
        <taxon>Charadriiformes</taxon>
        <taxon>Scolopacidae</taxon>
        <taxon>Limosa</taxon>
    </lineage>
</organism>
<keyword evidence="2" id="KW-1185">Reference proteome</keyword>
<accession>A0A2I0TGF6</accession>